<evidence type="ECO:0000256" key="1">
    <source>
        <dbReference type="ARBA" id="ARBA00022518"/>
    </source>
</evidence>
<dbReference type="EMBL" id="KJ526452">
    <property type="protein sequence ID" value="AHW49057.1"/>
    <property type="molecule type" value="Genomic_DNA"/>
</dbReference>
<dbReference type="GO" id="GO:0004797">
    <property type="term" value="F:thymidine kinase activity"/>
    <property type="evidence" value="ECO:0007669"/>
    <property type="project" value="InterPro"/>
</dbReference>
<keyword evidence="5 7" id="KW-0418">Kinase</keyword>
<gene>
    <name evidence="7" type="primary">TK</name>
</gene>
<proteinExistence type="inferred from homology"/>
<keyword evidence="3" id="KW-0808">Transferase</keyword>
<evidence type="ECO:0000256" key="6">
    <source>
        <dbReference type="ARBA" id="ARBA00022840"/>
    </source>
</evidence>
<protein>
    <submittedName>
        <fullName evidence="7">Thymidine kinase</fullName>
    </submittedName>
</protein>
<dbReference type="Pfam" id="PF00693">
    <property type="entry name" value="Herpes_TK"/>
    <property type="match status" value="1"/>
</dbReference>
<name>A0A059TAU5_SUHV</name>
<keyword evidence="1" id="KW-0244">Early protein</keyword>
<evidence type="ECO:0000256" key="4">
    <source>
        <dbReference type="ARBA" id="ARBA00022741"/>
    </source>
</evidence>
<dbReference type="GO" id="GO:0005524">
    <property type="term" value="F:ATP binding"/>
    <property type="evidence" value="ECO:0007669"/>
    <property type="project" value="UniProtKB-KW"/>
</dbReference>
<evidence type="ECO:0000313" key="7">
    <source>
        <dbReference type="EMBL" id="AHW49057.1"/>
    </source>
</evidence>
<keyword evidence="6" id="KW-0067">ATP-binding</keyword>
<evidence type="ECO:0000256" key="5">
    <source>
        <dbReference type="ARBA" id="ARBA00022777"/>
    </source>
</evidence>
<dbReference type="GO" id="GO:0071897">
    <property type="term" value="P:DNA biosynthetic process"/>
    <property type="evidence" value="ECO:0007669"/>
    <property type="project" value="UniProtKB-KW"/>
</dbReference>
<evidence type="ECO:0000256" key="2">
    <source>
        <dbReference type="ARBA" id="ARBA00022634"/>
    </source>
</evidence>
<organism evidence="7">
    <name type="scientific">Suid herpesvirus 1</name>
    <name type="common">SuHV-1</name>
    <name type="synonym">Pseudorabies virus</name>
    <dbReference type="NCBI Taxonomy" id="10345"/>
    <lineage>
        <taxon>Viruses</taxon>
        <taxon>Duplodnaviria</taxon>
        <taxon>Heunggongvirae</taxon>
        <taxon>Peploviricota</taxon>
        <taxon>Herviviricetes</taxon>
        <taxon>Herpesvirales</taxon>
        <taxon>Orthoherpesviridae</taxon>
        <taxon>Alphaherpesvirinae</taxon>
        <taxon>Varicellovirus</taxon>
        <taxon>Varicellovirus suidalpha1</taxon>
    </lineage>
</organism>
<keyword evidence="4" id="KW-0547">Nucleotide-binding</keyword>
<sequence length="320" mass="34920">MRILRIYLDGAYGTGKSTTARVMALGGALYVPEPMAYWRTLFDTDTVAGIYDAQTRKQNGSLSEEDAALVTAQHQAAFATPYLLLHTRLVPLFGPAVEGPPEMTAVFDRHPVAATVCFPLARFIVGDISAAAFVGLAATLPGEPPGGNLVVASLDPDEHLRRLRARARAGEHVDARLLTALRNVYAMLVNTSRYLSSGRRWRDDWGRAPRFDQTVRDCLALNELCRPRDDPELQDTLFGAYKAPELCDRRGRPLEVHAWAMDALVAKLLPLRVSTVDLGPSPRVCAAAVAAQARGMEVTESAYGDHIRQCVCAFTSEMGV</sequence>
<reference evidence="7" key="1">
    <citation type="submission" date="2014-02" db="EMBL/GenBank/DDBJ databases">
        <title>Genetic properties of endemic Chinese pseudorabies virus strains isolated since 2012.</title>
        <authorList>
            <person name="Hu H."/>
            <person name="Yu T."/>
            <person name="Cheng S."/>
            <person name="Liu C."/>
            <person name="Deng F."/>
            <person name="Guo N."/>
            <person name="He Q."/>
        </authorList>
    </citation>
    <scope>NUCLEOTIDE SEQUENCE</scope>
    <source>
        <strain evidence="7">HNXX-China-2012</strain>
    </source>
</reference>
<dbReference type="InterPro" id="IPR027417">
    <property type="entry name" value="P-loop_NTPase"/>
</dbReference>
<accession>A0A059TAU5</accession>
<evidence type="ECO:0000256" key="3">
    <source>
        <dbReference type="ARBA" id="ARBA00022679"/>
    </source>
</evidence>
<dbReference type="HAMAP" id="MF_04029">
    <property type="entry name" value="HSV_KITH"/>
    <property type="match status" value="1"/>
</dbReference>
<dbReference type="SUPFAM" id="SSF52540">
    <property type="entry name" value="P-loop containing nucleoside triphosphate hydrolases"/>
    <property type="match status" value="1"/>
</dbReference>
<dbReference type="InterPro" id="IPR001889">
    <property type="entry name" value="Herpes_TK"/>
</dbReference>
<keyword evidence="2" id="KW-0237">DNA synthesis</keyword>
<dbReference type="GO" id="GO:0006230">
    <property type="term" value="P:TMP biosynthetic process"/>
    <property type="evidence" value="ECO:0007669"/>
    <property type="project" value="InterPro"/>
</dbReference>
<dbReference type="Gene3D" id="3.40.50.300">
    <property type="entry name" value="P-loop containing nucleotide triphosphate hydrolases"/>
    <property type="match status" value="1"/>
</dbReference>